<comment type="caution">
    <text evidence="2">The sequence shown here is derived from an EMBL/GenBank/DDBJ whole genome shotgun (WGS) entry which is preliminary data.</text>
</comment>
<evidence type="ECO:0000256" key="1">
    <source>
        <dbReference type="SAM" id="Coils"/>
    </source>
</evidence>
<name>A0ABQ1MBN1_9BACT</name>
<evidence type="ECO:0000313" key="2">
    <source>
        <dbReference type="EMBL" id="GGC37002.1"/>
    </source>
</evidence>
<dbReference type="InterPro" id="IPR027417">
    <property type="entry name" value="P-loop_NTPase"/>
</dbReference>
<keyword evidence="1" id="KW-0175">Coiled coil</keyword>
<feature type="coiled-coil region" evidence="1">
    <location>
        <begin position="521"/>
        <end position="548"/>
    </location>
</feature>
<dbReference type="SUPFAM" id="SSF52540">
    <property type="entry name" value="P-loop containing nucleoside triphosphate hydrolases"/>
    <property type="match status" value="1"/>
</dbReference>
<dbReference type="EMBL" id="BMEC01000007">
    <property type="protein sequence ID" value="GGC37002.1"/>
    <property type="molecule type" value="Genomic_DNA"/>
</dbReference>
<proteinExistence type="predicted"/>
<dbReference type="RefSeq" id="WP_188463492.1">
    <property type="nucleotide sequence ID" value="NZ_BAABHU010000007.1"/>
</dbReference>
<accession>A0ABQ1MBN1</accession>
<dbReference type="Proteomes" id="UP000636010">
    <property type="component" value="Unassembled WGS sequence"/>
</dbReference>
<gene>
    <name evidence="2" type="ORF">GCM10011506_23010</name>
</gene>
<evidence type="ECO:0000313" key="3">
    <source>
        <dbReference type="Proteomes" id="UP000636010"/>
    </source>
</evidence>
<keyword evidence="3" id="KW-1185">Reference proteome</keyword>
<evidence type="ECO:0008006" key="4">
    <source>
        <dbReference type="Google" id="ProtNLM"/>
    </source>
</evidence>
<dbReference type="PANTHER" id="PTHR34301">
    <property type="entry name" value="DNA-BINDING PROTEIN-RELATED"/>
    <property type="match status" value="1"/>
</dbReference>
<protein>
    <recommendedName>
        <fullName evidence="4">ATP-binding protein</fullName>
    </recommendedName>
</protein>
<dbReference type="PANTHER" id="PTHR34301:SF8">
    <property type="entry name" value="ATPASE DOMAIN-CONTAINING PROTEIN"/>
    <property type="match status" value="1"/>
</dbReference>
<reference evidence="3" key="1">
    <citation type="journal article" date="2019" name="Int. J. Syst. Evol. Microbiol.">
        <title>The Global Catalogue of Microorganisms (GCM) 10K type strain sequencing project: providing services to taxonomists for standard genome sequencing and annotation.</title>
        <authorList>
            <consortium name="The Broad Institute Genomics Platform"/>
            <consortium name="The Broad Institute Genome Sequencing Center for Infectious Disease"/>
            <person name="Wu L."/>
            <person name="Ma J."/>
        </authorList>
    </citation>
    <scope>NUCLEOTIDE SEQUENCE [LARGE SCALE GENOMIC DNA]</scope>
    <source>
        <strain evidence="3">CGMCC 1.10832</strain>
    </source>
</reference>
<dbReference type="Gene3D" id="3.40.50.300">
    <property type="entry name" value="P-loop containing nucleotide triphosphate hydrolases"/>
    <property type="match status" value="1"/>
</dbReference>
<organism evidence="2 3">
    <name type="scientific">Marivirga lumbricoides</name>
    <dbReference type="NCBI Taxonomy" id="1046115"/>
    <lineage>
        <taxon>Bacteria</taxon>
        <taxon>Pseudomonadati</taxon>
        <taxon>Bacteroidota</taxon>
        <taxon>Cytophagia</taxon>
        <taxon>Cytophagales</taxon>
        <taxon>Marivirgaceae</taxon>
        <taxon>Marivirga</taxon>
    </lineage>
</organism>
<sequence>MERTKEKTYPGYNPQTKFDHFDEEEKKIIAKFAGEWYVTNGGGIFNLGTTSEYKYFLIKPPDNYKELFNIELEIIVIFSNYSTFETRSLDAISFIEKRYQNLRLEKLCAVIISKDESIVGRINDLVKNDQESQLIVPFHFEELLDNPDSYLIRNRFKSHFYTRDLFAFESPLKKDLYFFGRNDLVHKLVNRHRSNENSAIFGLRKTGKTSIVFGIKRILDTINERFCFIDCQNPALHKRNWNKALWYVIDQLYEQNTLKYKKRREAEYTETDAPIYFEEALKHFKIISKSSSCLVVFDEIENITFGTAPTEHWTKELDFVFFWQTIRSTFQKHNKLFSYLIIGTNPMCLEKSSINGKDNPIFNQIYFEYVPNFDVPQTREMVRKLGRIMGLKFDETIFAKLTEDFGGHPFLIRHVCSIINKICSETRPIRVDRTIYNQAVKKFNLENAHYIDMILNVLKEYYQSEFDMLKYIALDDLDTFNELAELSPEFTNHLIGYKILDKINGSYSFRIEAVKDYLLNRHKYEKALDSSEDRRKEISERRNRIELKLRKIVRTQLLAVKGKSEATQIFLSVLGDPRKTSYQGLKYADLFDSNKSEIYFEDIRKIIIKYYEIFKNIFGSDKDDFNNKMTIINKYRSDAHAKKVTREEMEVFRISISYIEDKISDFLE</sequence>